<evidence type="ECO:0000256" key="7">
    <source>
        <dbReference type="ARBA" id="ARBA00023027"/>
    </source>
</evidence>
<evidence type="ECO:0000256" key="2">
    <source>
        <dbReference type="ARBA" id="ARBA00006001"/>
    </source>
</evidence>
<comment type="cofactor">
    <cofactor evidence="1">
        <name>K(+)</name>
        <dbReference type="ChEBI" id="CHEBI:29103"/>
    </cofactor>
</comment>
<dbReference type="InterPro" id="IPR004443">
    <property type="entry name" value="YjeF_N_dom"/>
</dbReference>
<dbReference type="Pfam" id="PF03853">
    <property type="entry name" value="YjeF_N"/>
    <property type="match status" value="1"/>
</dbReference>
<sequence length="593" mass="61544">MFTIDGAALSFADARELEKKCVDQAVSEGDPDRYMLDVAGEVAAAVVRYADLPVSWNGEDSEPGVDAEESGDDDGVDWIASRVTAFVGGGDNGGDALYACAILARGGIGATAYLLKKRCHRRALAAAQEAGVRIVDLDGQSLRSIENTPAWSEVFLAHAWIDGIVGTGAHGPLTGVLAESVEVLNRLSAIKPRPVIAIDVPSGLTDDDGAITGPILRATHTLAVGTYKRAQVLPPAVEFTGDISLVTMDWDSNGMGRTQGDDGVIGADDLYVVDEAFSAHEVVPVPAFSDDKYARGVVGLVAGSDTYPGAGLLATRGALAAGVGMVRLNSTRRVQDLVLADQPGVVTVGGRIQSALIGPGLDEERREDALELAQFCGQSGMPLVIDAWALDLVPELASSIKPDATVLTPHYGEAARLLGRLGTPVTRTEVAASPLRYARALHEATGCHVILKGPVTIVYSFEYVDTEVQEAFQRALNAAEAWPDVDTLPQGRLVRSYMPTVGQVTTSWAGVAGNGDVLAGFLAGILARPLADAETVPGPDGKAQAVTPARLSAAVALHGRAAQVAAEAAGGFAPIQAADIAEAIPLALADSAR</sequence>
<comment type="similarity">
    <text evidence="3">In the C-terminal section; belongs to the NnrD/CARKD family.</text>
</comment>
<evidence type="ECO:0000313" key="16">
    <source>
        <dbReference type="Proteomes" id="UP000234198"/>
    </source>
</evidence>
<feature type="domain" description="YjeF C-terminal" evidence="13">
    <location>
        <begin position="275"/>
        <end position="591"/>
    </location>
</feature>
<feature type="binding site" evidence="12">
    <location>
        <position position="516"/>
    </location>
    <ligand>
        <name>(6S)-NADPHX</name>
        <dbReference type="ChEBI" id="CHEBI:64076"/>
    </ligand>
</feature>
<evidence type="ECO:0000256" key="10">
    <source>
        <dbReference type="ARBA" id="ARBA00048238"/>
    </source>
</evidence>
<dbReference type="SUPFAM" id="SSF53613">
    <property type="entry name" value="Ribokinase-like"/>
    <property type="match status" value="1"/>
</dbReference>
<feature type="binding site" evidence="12">
    <location>
        <position position="410"/>
    </location>
    <ligand>
        <name>(6S)-NADPHX</name>
        <dbReference type="ChEBI" id="CHEBI:64076"/>
    </ligand>
</feature>
<dbReference type="GO" id="GO:0046496">
    <property type="term" value="P:nicotinamide nucleotide metabolic process"/>
    <property type="evidence" value="ECO:0007669"/>
    <property type="project" value="UniProtKB-UniRule"/>
</dbReference>
<dbReference type="PROSITE" id="PS51385">
    <property type="entry name" value="YJEF_N"/>
    <property type="match status" value="1"/>
</dbReference>
<proteinExistence type="inferred from homology"/>
<evidence type="ECO:0000256" key="3">
    <source>
        <dbReference type="ARBA" id="ARBA00009524"/>
    </source>
</evidence>
<keyword evidence="8 12" id="KW-0456">Lyase</keyword>
<feature type="binding site" evidence="12">
    <location>
        <position position="310"/>
    </location>
    <ligand>
        <name>(6S)-NADPHX</name>
        <dbReference type="ChEBI" id="CHEBI:64076"/>
    </ligand>
</feature>
<dbReference type="Gene3D" id="3.40.1190.20">
    <property type="match status" value="1"/>
</dbReference>
<comment type="function">
    <text evidence="9">Bifunctional enzyme that catalyzes the epimerization of the S- and R-forms of NAD(P)HX and the dehydration of the S-form of NAD(P)HX at the expense of ADP, which is converted to AMP. This allows the repair of both epimers of NAD(P)HX, a damaged form of NAD(P)H that is a result of enzymatic or heat-dependent hydration.</text>
</comment>
<dbReference type="SUPFAM" id="SSF64153">
    <property type="entry name" value="YjeF N-terminal domain-like"/>
    <property type="match status" value="1"/>
</dbReference>
<gene>
    <name evidence="12" type="primary">nnrD</name>
    <name evidence="15" type="ORF">CYJ22_02470</name>
</gene>
<keyword evidence="7 12" id="KW-0520">NAD</keyword>
<dbReference type="InterPro" id="IPR017953">
    <property type="entry name" value="Carbohydrate_kinase_pred_CS"/>
</dbReference>
<keyword evidence="5 12" id="KW-0067">ATP-binding</keyword>
<evidence type="ECO:0000313" key="15">
    <source>
        <dbReference type="EMBL" id="PKY64994.1"/>
    </source>
</evidence>
<dbReference type="RefSeq" id="WP_101600844.1">
    <property type="nucleotide sequence ID" value="NZ_PKKM01000003.1"/>
</dbReference>
<feature type="binding site" evidence="12">
    <location>
        <position position="360"/>
    </location>
    <ligand>
        <name>(6S)-NADPHX</name>
        <dbReference type="ChEBI" id="CHEBI:64076"/>
    </ligand>
</feature>
<evidence type="ECO:0000256" key="1">
    <source>
        <dbReference type="ARBA" id="ARBA00001958"/>
    </source>
</evidence>
<dbReference type="Gene3D" id="3.40.50.10260">
    <property type="entry name" value="YjeF N-terminal domain"/>
    <property type="match status" value="1"/>
</dbReference>
<dbReference type="GO" id="GO:0052856">
    <property type="term" value="F:NAD(P)HX epimerase activity"/>
    <property type="evidence" value="ECO:0007669"/>
    <property type="project" value="TreeGrafter"/>
</dbReference>
<evidence type="ECO:0000256" key="9">
    <source>
        <dbReference type="ARBA" id="ARBA00025153"/>
    </source>
</evidence>
<dbReference type="CDD" id="cd01171">
    <property type="entry name" value="YXKO-related"/>
    <property type="match status" value="1"/>
</dbReference>
<evidence type="ECO:0000256" key="4">
    <source>
        <dbReference type="ARBA" id="ARBA00022741"/>
    </source>
</evidence>
<comment type="similarity">
    <text evidence="12">Belongs to the NnrD/CARKD family.</text>
</comment>
<feature type="binding site" evidence="12">
    <location>
        <begin position="452"/>
        <end position="456"/>
    </location>
    <ligand>
        <name>AMP</name>
        <dbReference type="ChEBI" id="CHEBI:456215"/>
    </ligand>
</feature>
<comment type="similarity">
    <text evidence="2">In the N-terminal section; belongs to the NnrE/AIBP family.</text>
</comment>
<evidence type="ECO:0000256" key="8">
    <source>
        <dbReference type="ARBA" id="ARBA00023239"/>
    </source>
</evidence>
<name>A0A2I1I1I1_9ACTO</name>
<comment type="cofactor">
    <cofactor evidence="12">
        <name>Mg(2+)</name>
        <dbReference type="ChEBI" id="CHEBI:18420"/>
    </cofactor>
</comment>
<dbReference type="Pfam" id="PF01256">
    <property type="entry name" value="Carb_kinase"/>
    <property type="match status" value="1"/>
</dbReference>
<dbReference type="PANTHER" id="PTHR12592">
    <property type="entry name" value="ATP-DEPENDENT (S)-NAD(P)H-HYDRATE DEHYDRATASE FAMILY MEMBER"/>
    <property type="match status" value="1"/>
</dbReference>
<protein>
    <recommendedName>
        <fullName evidence="12">ADP-dependent (S)-NAD(P)H-hydrate dehydratase</fullName>
        <ecNumber evidence="12">4.2.1.136</ecNumber>
    </recommendedName>
    <alternativeName>
        <fullName evidence="12">ADP-dependent NAD(P)HX dehydratase</fullName>
    </alternativeName>
</protein>
<feature type="binding site" evidence="12">
    <location>
        <position position="515"/>
    </location>
    <ligand>
        <name>AMP</name>
        <dbReference type="ChEBI" id="CHEBI:456215"/>
    </ligand>
</feature>
<comment type="function">
    <text evidence="12">Catalyzes the dehydration of the S-form of NAD(P)HX at the expense of ADP, which is converted to AMP. Together with NAD(P)HX epimerase, which catalyzes the epimerization of the S- and R-forms, the enzyme allows the repair of both epimers of NAD(P)HX, a damaged form of NAD(P)H that is a result of enzymatic or heat-dependent hydration.</text>
</comment>
<dbReference type="HAMAP" id="MF_01965">
    <property type="entry name" value="NADHX_dehydratase"/>
    <property type="match status" value="1"/>
</dbReference>
<evidence type="ECO:0000259" key="14">
    <source>
        <dbReference type="PROSITE" id="PS51385"/>
    </source>
</evidence>
<dbReference type="AlphaFoldDB" id="A0A2I1I1I1"/>
<dbReference type="GO" id="GO:0110051">
    <property type="term" value="P:metabolite repair"/>
    <property type="evidence" value="ECO:0007669"/>
    <property type="project" value="TreeGrafter"/>
</dbReference>
<organism evidence="15 16">
    <name type="scientific">Schaalia odontolytica</name>
    <dbReference type="NCBI Taxonomy" id="1660"/>
    <lineage>
        <taxon>Bacteria</taxon>
        <taxon>Bacillati</taxon>
        <taxon>Actinomycetota</taxon>
        <taxon>Actinomycetes</taxon>
        <taxon>Actinomycetales</taxon>
        <taxon>Actinomycetaceae</taxon>
        <taxon>Schaalia</taxon>
    </lineage>
</organism>
<dbReference type="EC" id="4.2.1.136" evidence="12"/>
<feature type="domain" description="YjeF N-terminal" evidence="14">
    <location>
        <begin position="14"/>
        <end position="256"/>
    </location>
</feature>
<comment type="subunit">
    <text evidence="12">Homotetramer.</text>
</comment>
<dbReference type="PROSITE" id="PS51383">
    <property type="entry name" value="YJEF_C_3"/>
    <property type="match status" value="1"/>
</dbReference>
<reference evidence="15 16" key="1">
    <citation type="submission" date="2017-12" db="EMBL/GenBank/DDBJ databases">
        <title>Phylogenetic diversity of female urinary microbiome.</title>
        <authorList>
            <person name="Thomas-White K."/>
            <person name="Wolfe A.J."/>
        </authorList>
    </citation>
    <scope>NUCLEOTIDE SEQUENCE [LARGE SCALE GENOMIC DNA]</scope>
    <source>
        <strain evidence="15 16">UMB0018</strain>
    </source>
</reference>
<comment type="caution">
    <text evidence="15">The sequence shown here is derived from an EMBL/GenBank/DDBJ whole genome shotgun (WGS) entry which is preliminary data.</text>
</comment>
<evidence type="ECO:0000256" key="11">
    <source>
        <dbReference type="ARBA" id="ARBA00049209"/>
    </source>
</evidence>
<evidence type="ECO:0000259" key="13">
    <source>
        <dbReference type="PROSITE" id="PS51383"/>
    </source>
</evidence>
<keyword evidence="4 12" id="KW-0547">Nucleotide-binding</keyword>
<keyword evidence="6 12" id="KW-0521">NADP</keyword>
<evidence type="ECO:0000256" key="5">
    <source>
        <dbReference type="ARBA" id="ARBA00022840"/>
    </source>
</evidence>
<dbReference type="InterPro" id="IPR029056">
    <property type="entry name" value="Ribokinase-like"/>
</dbReference>
<evidence type="ECO:0000256" key="6">
    <source>
        <dbReference type="ARBA" id="ARBA00022857"/>
    </source>
</evidence>
<comment type="catalytic activity">
    <reaction evidence="11 12">
        <text>(6S)-NADPHX + ADP = AMP + phosphate + NADPH + H(+)</text>
        <dbReference type="Rhea" id="RHEA:32235"/>
        <dbReference type="ChEBI" id="CHEBI:15378"/>
        <dbReference type="ChEBI" id="CHEBI:43474"/>
        <dbReference type="ChEBI" id="CHEBI:57783"/>
        <dbReference type="ChEBI" id="CHEBI:64076"/>
        <dbReference type="ChEBI" id="CHEBI:456215"/>
        <dbReference type="ChEBI" id="CHEBI:456216"/>
        <dbReference type="EC" id="4.2.1.136"/>
    </reaction>
</comment>
<accession>A0A2I1I1I1</accession>
<dbReference type="Proteomes" id="UP000234198">
    <property type="component" value="Unassembled WGS sequence"/>
</dbReference>
<dbReference type="PANTHER" id="PTHR12592:SF0">
    <property type="entry name" value="ATP-DEPENDENT (S)-NAD(P)H-HYDRATE DEHYDRATASE"/>
    <property type="match status" value="1"/>
</dbReference>
<dbReference type="PROSITE" id="PS01050">
    <property type="entry name" value="YJEF_C_2"/>
    <property type="match status" value="1"/>
</dbReference>
<evidence type="ECO:0000256" key="12">
    <source>
        <dbReference type="HAMAP-Rule" id="MF_01965"/>
    </source>
</evidence>
<dbReference type="InterPro" id="IPR000631">
    <property type="entry name" value="CARKD"/>
</dbReference>
<dbReference type="EMBL" id="PKKM01000003">
    <property type="protein sequence ID" value="PKY64994.1"/>
    <property type="molecule type" value="Genomic_DNA"/>
</dbReference>
<comment type="catalytic activity">
    <reaction evidence="10 12">
        <text>(6S)-NADHX + ADP = AMP + phosphate + NADH + H(+)</text>
        <dbReference type="Rhea" id="RHEA:32223"/>
        <dbReference type="ChEBI" id="CHEBI:15378"/>
        <dbReference type="ChEBI" id="CHEBI:43474"/>
        <dbReference type="ChEBI" id="CHEBI:57945"/>
        <dbReference type="ChEBI" id="CHEBI:64074"/>
        <dbReference type="ChEBI" id="CHEBI:456215"/>
        <dbReference type="ChEBI" id="CHEBI:456216"/>
        <dbReference type="EC" id="4.2.1.136"/>
    </reaction>
</comment>
<dbReference type="GO" id="GO:0052855">
    <property type="term" value="F:ADP-dependent NAD(P)H-hydrate dehydratase activity"/>
    <property type="evidence" value="ECO:0007669"/>
    <property type="project" value="UniProtKB-UniRule"/>
</dbReference>
<dbReference type="GO" id="GO:0005524">
    <property type="term" value="F:ATP binding"/>
    <property type="evidence" value="ECO:0007669"/>
    <property type="project" value="UniProtKB-KW"/>
</dbReference>
<dbReference type="InterPro" id="IPR036652">
    <property type="entry name" value="YjeF_N_dom_sf"/>
</dbReference>